<name>A0A392T7N0_9FABA</name>
<sequence length="57" mass="6197">IGTLKNRARSPSEHASELGECLSLSLAAARNAQMIRRFLSLKPGIFGSLGFFVAFCR</sequence>
<comment type="caution">
    <text evidence="1">The sequence shown here is derived from an EMBL/GenBank/DDBJ whole genome shotgun (WGS) entry which is preliminary data.</text>
</comment>
<keyword evidence="2" id="KW-1185">Reference proteome</keyword>
<dbReference type="Proteomes" id="UP000265520">
    <property type="component" value="Unassembled WGS sequence"/>
</dbReference>
<reference evidence="1 2" key="1">
    <citation type="journal article" date="2018" name="Front. Plant Sci.">
        <title>Red Clover (Trifolium pratense) and Zigzag Clover (T. medium) - A Picture of Genomic Similarities and Differences.</title>
        <authorList>
            <person name="Dluhosova J."/>
            <person name="Istvanek J."/>
            <person name="Nedelnik J."/>
            <person name="Repkova J."/>
        </authorList>
    </citation>
    <scope>NUCLEOTIDE SEQUENCE [LARGE SCALE GENOMIC DNA]</scope>
    <source>
        <strain evidence="2">cv. 10/8</strain>
        <tissue evidence="1">Leaf</tissue>
    </source>
</reference>
<protein>
    <submittedName>
        <fullName evidence="1">Uncharacterized protein</fullName>
    </submittedName>
</protein>
<dbReference type="EMBL" id="LXQA010522763">
    <property type="protein sequence ID" value="MCI57058.1"/>
    <property type="molecule type" value="Genomic_DNA"/>
</dbReference>
<evidence type="ECO:0000313" key="2">
    <source>
        <dbReference type="Proteomes" id="UP000265520"/>
    </source>
</evidence>
<evidence type="ECO:0000313" key="1">
    <source>
        <dbReference type="EMBL" id="MCI57058.1"/>
    </source>
</evidence>
<feature type="non-terminal residue" evidence="1">
    <location>
        <position position="1"/>
    </location>
</feature>
<accession>A0A392T7N0</accession>
<proteinExistence type="predicted"/>
<dbReference type="AlphaFoldDB" id="A0A392T7N0"/>
<organism evidence="1 2">
    <name type="scientific">Trifolium medium</name>
    <dbReference type="NCBI Taxonomy" id="97028"/>
    <lineage>
        <taxon>Eukaryota</taxon>
        <taxon>Viridiplantae</taxon>
        <taxon>Streptophyta</taxon>
        <taxon>Embryophyta</taxon>
        <taxon>Tracheophyta</taxon>
        <taxon>Spermatophyta</taxon>
        <taxon>Magnoliopsida</taxon>
        <taxon>eudicotyledons</taxon>
        <taxon>Gunneridae</taxon>
        <taxon>Pentapetalae</taxon>
        <taxon>rosids</taxon>
        <taxon>fabids</taxon>
        <taxon>Fabales</taxon>
        <taxon>Fabaceae</taxon>
        <taxon>Papilionoideae</taxon>
        <taxon>50 kb inversion clade</taxon>
        <taxon>NPAAA clade</taxon>
        <taxon>Hologalegina</taxon>
        <taxon>IRL clade</taxon>
        <taxon>Trifolieae</taxon>
        <taxon>Trifolium</taxon>
    </lineage>
</organism>